<reference evidence="2" key="1">
    <citation type="journal article" date="2019" name="Int. J. Syst. Evol. Microbiol.">
        <title>The Global Catalogue of Microorganisms (GCM) 10K type strain sequencing project: providing services to taxonomists for standard genome sequencing and annotation.</title>
        <authorList>
            <consortium name="The Broad Institute Genomics Platform"/>
            <consortium name="The Broad Institute Genome Sequencing Center for Infectious Disease"/>
            <person name="Wu L."/>
            <person name="Ma J."/>
        </authorList>
    </citation>
    <scope>NUCLEOTIDE SEQUENCE [LARGE SCALE GENOMIC DNA]</scope>
    <source>
        <strain evidence="2">JCM 3369</strain>
    </source>
</reference>
<proteinExistence type="predicted"/>
<dbReference type="RefSeq" id="WP_160825818.1">
    <property type="nucleotide sequence ID" value="NZ_JBHSXE010000001.1"/>
</dbReference>
<evidence type="ECO:0000313" key="2">
    <source>
        <dbReference type="Proteomes" id="UP001596380"/>
    </source>
</evidence>
<protein>
    <submittedName>
        <fullName evidence="1">Uncharacterized protein</fullName>
    </submittedName>
</protein>
<organism evidence="1 2">
    <name type="scientific">Actinomadura yumaensis</name>
    <dbReference type="NCBI Taxonomy" id="111807"/>
    <lineage>
        <taxon>Bacteria</taxon>
        <taxon>Bacillati</taxon>
        <taxon>Actinomycetota</taxon>
        <taxon>Actinomycetes</taxon>
        <taxon>Streptosporangiales</taxon>
        <taxon>Thermomonosporaceae</taxon>
        <taxon>Actinomadura</taxon>
    </lineage>
</organism>
<gene>
    <name evidence="1" type="ORF">ACFQKB_36580</name>
</gene>
<dbReference type="Proteomes" id="UP001596380">
    <property type="component" value="Unassembled WGS sequence"/>
</dbReference>
<evidence type="ECO:0000313" key="1">
    <source>
        <dbReference type="EMBL" id="MFC6885323.1"/>
    </source>
</evidence>
<comment type="caution">
    <text evidence="1">The sequence shown here is derived from an EMBL/GenBank/DDBJ whole genome shotgun (WGS) entry which is preliminary data.</text>
</comment>
<keyword evidence="2" id="KW-1185">Reference proteome</keyword>
<accession>A0ABW2CXG6</accession>
<name>A0ABW2CXG6_9ACTN</name>
<sequence>MTERQSDHAIRGRIGAIESWAGLTPAERARRTEAGRNGLLAKFAEQADPEGRLSEADRMKAAEALRRAHMLRISRKSVAARKSRAENTTSRK</sequence>
<dbReference type="EMBL" id="JBHSXS010000036">
    <property type="protein sequence ID" value="MFC6885323.1"/>
    <property type="molecule type" value="Genomic_DNA"/>
</dbReference>